<organism evidence="3 4">
    <name type="scientific">Marasmius crinis-equi</name>
    <dbReference type="NCBI Taxonomy" id="585013"/>
    <lineage>
        <taxon>Eukaryota</taxon>
        <taxon>Fungi</taxon>
        <taxon>Dikarya</taxon>
        <taxon>Basidiomycota</taxon>
        <taxon>Agaricomycotina</taxon>
        <taxon>Agaricomycetes</taxon>
        <taxon>Agaricomycetidae</taxon>
        <taxon>Agaricales</taxon>
        <taxon>Marasmiineae</taxon>
        <taxon>Marasmiaceae</taxon>
        <taxon>Marasmius</taxon>
    </lineage>
</organism>
<name>A0ABR3F7U3_9AGAR</name>
<feature type="compositionally biased region" description="Acidic residues" evidence="1">
    <location>
        <begin position="459"/>
        <end position="470"/>
    </location>
</feature>
<gene>
    <name evidence="3" type="ORF">V5O48_010801</name>
</gene>
<proteinExistence type="predicted"/>
<feature type="compositionally biased region" description="Low complexity" evidence="1">
    <location>
        <begin position="296"/>
        <end position="311"/>
    </location>
</feature>
<dbReference type="Proteomes" id="UP001465976">
    <property type="component" value="Unassembled WGS sequence"/>
</dbReference>
<evidence type="ECO:0000259" key="2">
    <source>
        <dbReference type="Pfam" id="PF18802"/>
    </source>
</evidence>
<evidence type="ECO:0000313" key="4">
    <source>
        <dbReference type="Proteomes" id="UP001465976"/>
    </source>
</evidence>
<protein>
    <recommendedName>
        <fullName evidence="2">CxC1-like cysteine cluster associated with KDZ transposases domain-containing protein</fullName>
    </recommendedName>
</protein>
<dbReference type="EMBL" id="JBAHYK010000812">
    <property type="protein sequence ID" value="KAL0571162.1"/>
    <property type="molecule type" value="Genomic_DNA"/>
</dbReference>
<keyword evidence="4" id="KW-1185">Reference proteome</keyword>
<feature type="region of interest" description="Disordered" evidence="1">
    <location>
        <begin position="1021"/>
        <end position="1045"/>
    </location>
</feature>
<feature type="compositionally biased region" description="Pro residues" evidence="1">
    <location>
        <begin position="312"/>
        <end position="322"/>
    </location>
</feature>
<dbReference type="InterPro" id="IPR040521">
    <property type="entry name" value="KDZ"/>
</dbReference>
<feature type="domain" description="CxC1-like cysteine cluster associated with KDZ transposases" evidence="2">
    <location>
        <begin position="148"/>
        <end position="237"/>
    </location>
</feature>
<feature type="compositionally biased region" description="Polar residues" evidence="1">
    <location>
        <begin position="283"/>
        <end position="295"/>
    </location>
</feature>
<feature type="compositionally biased region" description="Low complexity" evidence="1">
    <location>
        <begin position="323"/>
        <end position="332"/>
    </location>
</feature>
<dbReference type="Pfam" id="PF18758">
    <property type="entry name" value="KDZ"/>
    <property type="match status" value="1"/>
</dbReference>
<dbReference type="InterPro" id="IPR041320">
    <property type="entry name" value="CxC1"/>
</dbReference>
<accession>A0ABR3F7U3</accession>
<evidence type="ECO:0000313" key="3">
    <source>
        <dbReference type="EMBL" id="KAL0571162.1"/>
    </source>
</evidence>
<feature type="region of interest" description="Disordered" evidence="1">
    <location>
        <begin position="282"/>
        <end position="366"/>
    </location>
</feature>
<evidence type="ECO:0000256" key="1">
    <source>
        <dbReference type="SAM" id="MobiDB-lite"/>
    </source>
</evidence>
<dbReference type="PANTHER" id="PTHR33096">
    <property type="entry name" value="CXC2 DOMAIN-CONTAINING PROTEIN"/>
    <property type="match status" value="1"/>
</dbReference>
<feature type="compositionally biased region" description="Acidic residues" evidence="1">
    <location>
        <begin position="1031"/>
        <end position="1045"/>
    </location>
</feature>
<comment type="caution">
    <text evidence="3">The sequence shown here is derived from an EMBL/GenBank/DDBJ whole genome shotgun (WGS) entry which is preliminary data.</text>
</comment>
<feature type="compositionally biased region" description="Basic and acidic residues" evidence="1">
    <location>
        <begin position="1021"/>
        <end position="1030"/>
    </location>
</feature>
<sequence>MSRPRVPKRPLSPNGPRDYSLIPTRAVHATAASRENVPLLLLADGRVYTQDSSLPSKPGQVGLRDPILGSFPHPRVQSEHTTEASTIENDIRAEPDVYEVQEDTSAHRMKRNRQSHRWRTTVIPQLVYPYMELLRTTDNLYDDPDPGERHCTCGGKGERTLDVTVVRFHRLSKLSLVVCECTPAAVQLIQRGLFPSAPTHPTLAVDIRVLEFVKGLFLRVAPNHRAWCETVTEFLGSQGYRMKGQDPLRRRFSNALQWFSSLKHATKGLVNQILEYCREERNSGSITDNEQNDIASRSSLTSRPTSRLSDYPVPPDSSPPSSRPTSPFRSPSPHSPGPEFVNDSSSSSGDEEERTRKRPRVEVETPPLLDRPSEYLRSRCPLCFGGSYADEQEGFDLDFNAIVCIDACFTQKHNRGMGQDPLKTHPESVFMSEEEVKAMEDTVESIRPRQGRGGRAGVEVEDVEEEEDGYEGSMKVPRSTLDGCEASFTAADERREKASTKFFDCTALMALLCRHDRVLWIANMTSAGERQHYVLALLEKLFQHLPNWFRIGLLYDIGCQLHRSCVKWEFLDDYIDRIEFAISVFHAFGHHWPCQLIYHPRKRIGFGLSDGEGCERFWHSISRLIPYLRVCGYYQRLYTLDCQVEHAERESLQGLGLWISKKRGDAAGREWTGQKAVQESGHSTAYLREQWELQKQTQTQPLPKRSSQRGKKAVQEVLRLRESFAILKGQRDDLERAILDVDSEDWEENVKKLPVVKKNIADVEKKVRQRELLLGVEETQEIRHLTSSPYLRERMNALALKARLVALLRSRKFQRDRLERSFRKQINEAKIHSQIAQSVKRKDPGIQKLARSYNEKVSTMERMVASRKAPRNAVPPKRIPMDQLFSLDVDDEIWQDVGLTDEWDTTTPPPWLADDSVRSGIRGMLDVDRSQEELLRLRHERNAMQYWFSEEWAVLGEALERTDVVHQLLQKKRELLRLCCRWQRNLGNLGASEGVPDWGPSAEELRETLLDIEGEFLDHEGGHEGRCQRDIDEEEEEEEEDEVVDCDEDTYNTVIAFDTVEGRDDNSDTEE</sequence>
<feature type="region of interest" description="Disordered" evidence="1">
    <location>
        <begin position="448"/>
        <end position="474"/>
    </location>
</feature>
<dbReference type="PANTHER" id="PTHR33096:SF1">
    <property type="entry name" value="CXC1-LIKE CYSTEINE CLUSTER ASSOCIATED WITH KDZ TRANSPOSASES DOMAIN-CONTAINING PROTEIN"/>
    <property type="match status" value="1"/>
</dbReference>
<reference evidence="3 4" key="1">
    <citation type="submission" date="2024-02" db="EMBL/GenBank/DDBJ databases">
        <title>A draft genome for the cacao thread blight pathogen Marasmius crinis-equi.</title>
        <authorList>
            <person name="Cohen S.P."/>
            <person name="Baruah I.K."/>
            <person name="Amoako-Attah I."/>
            <person name="Bukari Y."/>
            <person name="Meinhardt L.W."/>
            <person name="Bailey B.A."/>
        </authorList>
    </citation>
    <scope>NUCLEOTIDE SEQUENCE [LARGE SCALE GENOMIC DNA]</scope>
    <source>
        <strain evidence="3 4">GH-76</strain>
    </source>
</reference>
<dbReference type="Pfam" id="PF18802">
    <property type="entry name" value="CxC1"/>
    <property type="match status" value="1"/>
</dbReference>